<dbReference type="GO" id="GO:0001228">
    <property type="term" value="F:DNA-binding transcription activator activity, RNA polymerase II-specific"/>
    <property type="evidence" value="ECO:0007669"/>
    <property type="project" value="TreeGrafter"/>
</dbReference>
<feature type="domain" description="BZIP" evidence="4">
    <location>
        <begin position="61"/>
        <end position="115"/>
    </location>
</feature>
<feature type="region of interest" description="Disordered" evidence="3">
    <location>
        <begin position="45"/>
        <end position="79"/>
    </location>
</feature>
<dbReference type="SUPFAM" id="SSF57959">
    <property type="entry name" value="Leucine zipper domain"/>
    <property type="match status" value="1"/>
</dbReference>
<protein>
    <submittedName>
        <fullName evidence="5">Transcription factor</fullName>
    </submittedName>
</protein>
<dbReference type="GeneID" id="8197847"/>
<dbReference type="InParanoid" id="C4QZ26"/>
<dbReference type="PROSITE" id="PS50217">
    <property type="entry name" value="BZIP"/>
    <property type="match status" value="1"/>
</dbReference>
<comment type="subcellular location">
    <subcellularLocation>
        <location evidence="1">Nucleus</location>
    </subcellularLocation>
</comment>
<feature type="compositionally biased region" description="Polar residues" evidence="3">
    <location>
        <begin position="45"/>
        <end position="57"/>
    </location>
</feature>
<dbReference type="PROSITE" id="PS00036">
    <property type="entry name" value="BZIP_BASIC"/>
    <property type="match status" value="1"/>
</dbReference>
<dbReference type="HOGENOM" id="CLU_1171404_0_0_1"/>
<dbReference type="RefSeq" id="XP_002490780.1">
    <property type="nucleotide sequence ID" value="XM_002490735.1"/>
</dbReference>
<evidence type="ECO:0000256" key="2">
    <source>
        <dbReference type="ARBA" id="ARBA00023242"/>
    </source>
</evidence>
<dbReference type="InterPro" id="IPR046347">
    <property type="entry name" value="bZIP_sf"/>
</dbReference>
<reference evidence="5 6" key="1">
    <citation type="journal article" date="2009" name="Nat. Biotechnol.">
        <title>Genome sequence of the recombinant protein production host Pichia pastoris.</title>
        <authorList>
            <person name="De Schutter K."/>
            <person name="Lin Y.C."/>
            <person name="Tiels P."/>
            <person name="Van Hecke A."/>
            <person name="Glinka S."/>
            <person name="Weber-Lehmann J."/>
            <person name="Rouze P."/>
            <person name="Van de Peer Y."/>
            <person name="Callewaert N."/>
        </authorList>
    </citation>
    <scope>NUCLEOTIDE SEQUENCE [LARGE SCALE GENOMIC DNA]</scope>
    <source>
        <strain evidence="6">GS115 / ATCC 20864</strain>
    </source>
</reference>
<dbReference type="OrthoDB" id="4940293at2759"/>
<dbReference type="Gene3D" id="1.20.5.170">
    <property type="match status" value="1"/>
</dbReference>
<name>C4QZ26_KOMPG</name>
<evidence type="ECO:0000313" key="6">
    <source>
        <dbReference type="Proteomes" id="UP000000314"/>
    </source>
</evidence>
<dbReference type="CDD" id="cd14688">
    <property type="entry name" value="bZIP_YAP"/>
    <property type="match status" value="1"/>
</dbReference>
<dbReference type="STRING" id="644223.C4QZ26"/>
<dbReference type="FunCoup" id="C4QZ26">
    <property type="interactions" value="285"/>
</dbReference>
<evidence type="ECO:0000256" key="1">
    <source>
        <dbReference type="ARBA" id="ARBA00004123"/>
    </source>
</evidence>
<evidence type="ECO:0000313" key="5">
    <source>
        <dbReference type="EMBL" id="CAY68500.1"/>
    </source>
</evidence>
<dbReference type="Pfam" id="PF00170">
    <property type="entry name" value="bZIP_1"/>
    <property type="match status" value="1"/>
</dbReference>
<keyword evidence="2" id="KW-0539">Nucleus</keyword>
<sequence>MEWKLKPELEPPVDLFNGNIVSPLEDMSFIGQAPNFIPTGDIIQQSITPIPDNNSSDSSKDQVVNKKKEQNRAAQRAFRQRKEAKIQELTELLNQSKKENYSLKLQLDQLKQSLNPREPKDLNYEFPSTKNEFIHTLLKDNTKHNLSGADVNVSKTYTDCDQELLTISAVWDYLDQKRSNIEENSQELDIQSIVESLKGNERCHGYGPAYPKSLIDELVCQYTYDS</sequence>
<dbReference type="InterPro" id="IPR050936">
    <property type="entry name" value="AP-1-like"/>
</dbReference>
<evidence type="ECO:0000259" key="4">
    <source>
        <dbReference type="PROSITE" id="PS50217"/>
    </source>
</evidence>
<dbReference type="KEGG" id="ppa:PAS_chr1-4_0639"/>
<evidence type="ECO:0000256" key="3">
    <source>
        <dbReference type="SAM" id="MobiDB-lite"/>
    </source>
</evidence>
<dbReference type="GO" id="GO:0090575">
    <property type="term" value="C:RNA polymerase II transcription regulator complex"/>
    <property type="evidence" value="ECO:0007669"/>
    <property type="project" value="TreeGrafter"/>
</dbReference>
<proteinExistence type="predicted"/>
<dbReference type="Proteomes" id="UP000000314">
    <property type="component" value="Chromosome 1"/>
</dbReference>
<dbReference type="PANTHER" id="PTHR40621:SF8">
    <property type="entry name" value="AP-1-LIKE TRANSCRIPTION FACTOR YAP3"/>
    <property type="match status" value="1"/>
</dbReference>
<dbReference type="PANTHER" id="PTHR40621">
    <property type="entry name" value="TRANSCRIPTION FACTOR KAPC-RELATED"/>
    <property type="match status" value="1"/>
</dbReference>
<dbReference type="GO" id="GO:0000976">
    <property type="term" value="F:transcription cis-regulatory region binding"/>
    <property type="evidence" value="ECO:0007669"/>
    <property type="project" value="InterPro"/>
</dbReference>
<feature type="compositionally biased region" description="Basic and acidic residues" evidence="3">
    <location>
        <begin position="58"/>
        <end position="71"/>
    </location>
</feature>
<dbReference type="SMART" id="SM00338">
    <property type="entry name" value="BRLZ"/>
    <property type="match status" value="1"/>
</dbReference>
<accession>C4QZ26</accession>
<dbReference type="EMBL" id="FN392319">
    <property type="protein sequence ID" value="CAY68500.1"/>
    <property type="molecule type" value="Genomic_DNA"/>
</dbReference>
<dbReference type="AlphaFoldDB" id="C4QZ26"/>
<dbReference type="InterPro" id="IPR004827">
    <property type="entry name" value="bZIP"/>
</dbReference>
<keyword evidence="6" id="KW-1185">Reference proteome</keyword>
<gene>
    <name evidence="5" type="ordered locus">PAS_chr1-4_0639</name>
</gene>
<dbReference type="eggNOG" id="ENOG502S2TX">
    <property type="taxonomic scope" value="Eukaryota"/>
</dbReference>
<organism evidence="5 6">
    <name type="scientific">Komagataella phaffii (strain GS115 / ATCC 20864)</name>
    <name type="common">Yeast</name>
    <name type="synonym">Pichia pastoris</name>
    <dbReference type="NCBI Taxonomy" id="644223"/>
    <lineage>
        <taxon>Eukaryota</taxon>
        <taxon>Fungi</taxon>
        <taxon>Dikarya</taxon>
        <taxon>Ascomycota</taxon>
        <taxon>Saccharomycotina</taxon>
        <taxon>Pichiomycetes</taxon>
        <taxon>Pichiales</taxon>
        <taxon>Pichiaceae</taxon>
        <taxon>Komagataella</taxon>
    </lineage>
</organism>